<name>A0A495MME7_9FLAO</name>
<gene>
    <name evidence="1" type="ORF">CLV94_1044</name>
</gene>
<dbReference type="Proteomes" id="UP000277579">
    <property type="component" value="Unassembled WGS sequence"/>
</dbReference>
<sequence length="196" mass="22980">MNYQSIIENLQVKVLLRFFFLIAFFPNKVESQVVKVDSISISKGWKDCNGMNRLTVNVNALCNPNEPPFDGHKTMIDVSLKNKKHSLNVQFDDPDYQMEMIAFSEKNIWFYNLKKTQVVFIPFTYCSNSDSEKKLSYIILYNDKKYLYHIPFKCTEDDDCVLNEDLNKSMSDLNPKIKTELIKKIQSHYKKGSDFN</sequence>
<accession>A0A495MME7</accession>
<evidence type="ECO:0000313" key="1">
    <source>
        <dbReference type="EMBL" id="RKS25993.1"/>
    </source>
</evidence>
<proteinExistence type="predicted"/>
<evidence type="ECO:0000313" key="2">
    <source>
        <dbReference type="Proteomes" id="UP000277579"/>
    </source>
</evidence>
<dbReference type="EMBL" id="RBLC01000001">
    <property type="protein sequence ID" value="RKS25993.1"/>
    <property type="molecule type" value="Genomic_DNA"/>
</dbReference>
<comment type="caution">
    <text evidence="1">The sequence shown here is derived from an EMBL/GenBank/DDBJ whole genome shotgun (WGS) entry which is preliminary data.</text>
</comment>
<dbReference type="AlphaFoldDB" id="A0A495MME7"/>
<reference evidence="1 2" key="1">
    <citation type="submission" date="2018-10" db="EMBL/GenBank/DDBJ databases">
        <title>Genomic Encyclopedia of Archaeal and Bacterial Type Strains, Phase II (KMG-II): from individual species to whole genera.</title>
        <authorList>
            <person name="Goeker M."/>
        </authorList>
    </citation>
    <scope>NUCLEOTIDE SEQUENCE [LARGE SCALE GENOMIC DNA]</scope>
    <source>
        <strain evidence="1 2">DSM 29537</strain>
    </source>
</reference>
<protein>
    <submittedName>
        <fullName evidence="1">Uncharacterized protein</fullName>
    </submittedName>
</protein>
<organism evidence="1 2">
    <name type="scientific">Flavobacterium endophyticum</name>
    <dbReference type="NCBI Taxonomy" id="1540163"/>
    <lineage>
        <taxon>Bacteria</taxon>
        <taxon>Pseudomonadati</taxon>
        <taxon>Bacteroidota</taxon>
        <taxon>Flavobacteriia</taxon>
        <taxon>Flavobacteriales</taxon>
        <taxon>Flavobacteriaceae</taxon>
        <taxon>Flavobacterium</taxon>
    </lineage>
</organism>
<keyword evidence="2" id="KW-1185">Reference proteome</keyword>